<gene>
    <name evidence="3" type="ORF">A8806_107111</name>
</gene>
<dbReference type="RefSeq" id="WP_109731503.1">
    <property type="nucleotide sequence ID" value="NZ_BAAACK010000011.1"/>
</dbReference>
<comment type="caution">
    <text evidence="3">The sequence shown here is derived from an EMBL/GenBank/DDBJ whole genome shotgun (WGS) entry which is preliminary data.</text>
</comment>
<protein>
    <submittedName>
        <fullName evidence="3">Nitroreductase</fullName>
    </submittedName>
</protein>
<dbReference type="GO" id="GO:0046256">
    <property type="term" value="P:2,4,6-trinitrotoluene catabolic process"/>
    <property type="evidence" value="ECO:0007669"/>
    <property type="project" value="TreeGrafter"/>
</dbReference>
<dbReference type="AlphaFoldDB" id="A0A2Y9BF54"/>
<reference evidence="3 4" key="1">
    <citation type="submission" date="2018-05" db="EMBL/GenBank/DDBJ databases">
        <title>The Hungate 1000. A catalogue of reference genomes from the rumen microbiome.</title>
        <authorList>
            <person name="Kelly W."/>
        </authorList>
    </citation>
    <scope>NUCLEOTIDE SEQUENCE [LARGE SCALE GENOMIC DNA]</scope>
    <source>
        <strain evidence="3 4">NLAE-zl-C242</strain>
    </source>
</reference>
<evidence type="ECO:0000256" key="1">
    <source>
        <dbReference type="ARBA" id="ARBA00023027"/>
    </source>
</evidence>
<dbReference type="GO" id="GO:0046857">
    <property type="term" value="F:oxidoreductase activity, acting on other nitrogenous compounds as donors, with NAD or NADP as acceptor"/>
    <property type="evidence" value="ECO:0007669"/>
    <property type="project" value="TreeGrafter"/>
</dbReference>
<feature type="domain" description="Nitroreductase" evidence="2">
    <location>
        <begin position="8"/>
        <end position="124"/>
    </location>
</feature>
<keyword evidence="4" id="KW-1185">Reference proteome</keyword>
<dbReference type="GO" id="GO:0005829">
    <property type="term" value="C:cytosol"/>
    <property type="evidence" value="ECO:0007669"/>
    <property type="project" value="TreeGrafter"/>
</dbReference>
<organism evidence="3 4">
    <name type="scientific">Faecalicatena orotica</name>
    <dbReference type="NCBI Taxonomy" id="1544"/>
    <lineage>
        <taxon>Bacteria</taxon>
        <taxon>Bacillati</taxon>
        <taxon>Bacillota</taxon>
        <taxon>Clostridia</taxon>
        <taxon>Lachnospirales</taxon>
        <taxon>Lachnospiraceae</taxon>
        <taxon>Faecalicatena</taxon>
    </lineage>
</organism>
<dbReference type="InterPro" id="IPR029479">
    <property type="entry name" value="Nitroreductase"/>
</dbReference>
<sequence>MKETIADIKMRRSVKEYKKEQITDEELLTVLEAGMNAPSGGNKQSPIFIAVQNPEWIQKLCKLNAEIAGAPEGFDVFYGAPTIILVLAQKGVGNPVEDASLCLGNMFNAAYALGLGSRWINRIYETFETDLGKELLKEAGYEGEYIGVGSCILGYPKNGFPEPIERKPDYYKIIK</sequence>
<dbReference type="OrthoDB" id="9783470at2"/>
<dbReference type="InterPro" id="IPR050627">
    <property type="entry name" value="Nitroreductase/BluB"/>
</dbReference>
<name>A0A2Y9BF54_9FIRM</name>
<dbReference type="PANTHER" id="PTHR23026:SF125">
    <property type="entry name" value="OXYGEN-INSENSITIVE NAD(P)H NITROREDUCTASE"/>
    <property type="match status" value="1"/>
</dbReference>
<accession>A0A2Y9BF54</accession>
<evidence type="ECO:0000313" key="4">
    <source>
        <dbReference type="Proteomes" id="UP000245845"/>
    </source>
</evidence>
<dbReference type="PANTHER" id="PTHR23026">
    <property type="entry name" value="NADPH NITROREDUCTASE"/>
    <property type="match status" value="1"/>
</dbReference>
<evidence type="ECO:0000259" key="2">
    <source>
        <dbReference type="Pfam" id="PF00881"/>
    </source>
</evidence>
<dbReference type="Proteomes" id="UP000245845">
    <property type="component" value="Unassembled WGS sequence"/>
</dbReference>
<evidence type="ECO:0000313" key="3">
    <source>
        <dbReference type="EMBL" id="PWJ28963.1"/>
    </source>
</evidence>
<dbReference type="Pfam" id="PF00881">
    <property type="entry name" value="Nitroreductase"/>
    <property type="match status" value="1"/>
</dbReference>
<proteinExistence type="predicted"/>
<dbReference type="EMBL" id="QGDL01000007">
    <property type="protein sequence ID" value="PWJ28963.1"/>
    <property type="molecule type" value="Genomic_DNA"/>
</dbReference>
<keyword evidence="1" id="KW-0520">NAD</keyword>
<dbReference type="Gene3D" id="3.40.109.10">
    <property type="entry name" value="NADH Oxidase"/>
    <property type="match status" value="1"/>
</dbReference>
<dbReference type="SUPFAM" id="SSF55469">
    <property type="entry name" value="FMN-dependent nitroreductase-like"/>
    <property type="match status" value="1"/>
</dbReference>
<dbReference type="InterPro" id="IPR000415">
    <property type="entry name" value="Nitroreductase-like"/>
</dbReference>